<feature type="domain" description="HTH lysR-type" evidence="6">
    <location>
        <begin position="7"/>
        <end position="64"/>
    </location>
</feature>
<proteinExistence type="inferred from homology"/>
<dbReference type="InterPro" id="IPR036390">
    <property type="entry name" value="WH_DNA-bd_sf"/>
</dbReference>
<comment type="similarity">
    <text evidence="1">Belongs to the LysR transcriptional regulatory family.</text>
</comment>
<keyword evidence="3" id="KW-0238">DNA-binding</keyword>
<dbReference type="EMBL" id="QDKP01000051">
    <property type="protein sequence ID" value="PVM76381.1"/>
    <property type="molecule type" value="Genomic_DNA"/>
</dbReference>
<evidence type="ECO:0000256" key="2">
    <source>
        <dbReference type="ARBA" id="ARBA00023015"/>
    </source>
</evidence>
<dbReference type="PROSITE" id="PS50931">
    <property type="entry name" value="HTH_LYSR"/>
    <property type="match status" value="1"/>
</dbReference>
<dbReference type="InterPro" id="IPR036388">
    <property type="entry name" value="WH-like_DNA-bd_sf"/>
</dbReference>
<feature type="compositionally biased region" description="Basic and acidic residues" evidence="5">
    <location>
        <begin position="115"/>
        <end position="129"/>
    </location>
</feature>
<dbReference type="InterPro" id="IPR000847">
    <property type="entry name" value="LysR_HTH_N"/>
</dbReference>
<evidence type="ECO:0000256" key="5">
    <source>
        <dbReference type="SAM" id="MobiDB-lite"/>
    </source>
</evidence>
<evidence type="ECO:0000313" key="7">
    <source>
        <dbReference type="EMBL" id="PVM76381.1"/>
    </source>
</evidence>
<dbReference type="Gene3D" id="1.10.10.10">
    <property type="entry name" value="Winged helix-like DNA-binding domain superfamily/Winged helix DNA-binding domain"/>
    <property type="match status" value="1"/>
</dbReference>
<evidence type="ECO:0000259" key="6">
    <source>
        <dbReference type="PROSITE" id="PS50931"/>
    </source>
</evidence>
<dbReference type="PANTHER" id="PTHR30126">
    <property type="entry name" value="HTH-TYPE TRANSCRIPTIONAL REGULATOR"/>
    <property type="match status" value="1"/>
</dbReference>
<evidence type="ECO:0000313" key="8">
    <source>
        <dbReference type="Proteomes" id="UP000244913"/>
    </source>
</evidence>
<dbReference type="GO" id="GO:0003700">
    <property type="term" value="F:DNA-binding transcription factor activity"/>
    <property type="evidence" value="ECO:0007669"/>
    <property type="project" value="InterPro"/>
</dbReference>
<accession>A0A2T9J5Y6</accession>
<evidence type="ECO:0000256" key="1">
    <source>
        <dbReference type="ARBA" id="ARBA00009437"/>
    </source>
</evidence>
<dbReference type="PANTHER" id="PTHR30126:SF40">
    <property type="entry name" value="HTH-TYPE TRANSCRIPTIONAL REGULATOR GLTR"/>
    <property type="match status" value="1"/>
</dbReference>
<dbReference type="SUPFAM" id="SSF46785">
    <property type="entry name" value="Winged helix' DNA-binding domain"/>
    <property type="match status" value="1"/>
</dbReference>
<comment type="caution">
    <text evidence="7">The sequence shown here is derived from an EMBL/GenBank/DDBJ whole genome shotgun (WGS) entry which is preliminary data.</text>
</comment>
<dbReference type="RefSeq" id="WP_116568992.1">
    <property type="nucleotide sequence ID" value="NZ_QDKP01000051.1"/>
</dbReference>
<protein>
    <recommendedName>
        <fullName evidence="6">HTH lysR-type domain-containing protein</fullName>
    </recommendedName>
</protein>
<feature type="compositionally biased region" description="Pro residues" evidence="5">
    <location>
        <begin position="102"/>
        <end position="111"/>
    </location>
</feature>
<name>A0A2T9J5Y6_9CAUL</name>
<dbReference type="AlphaFoldDB" id="A0A2T9J5Y6"/>
<dbReference type="GO" id="GO:0000976">
    <property type="term" value="F:transcription cis-regulatory region binding"/>
    <property type="evidence" value="ECO:0007669"/>
    <property type="project" value="TreeGrafter"/>
</dbReference>
<dbReference type="Pfam" id="PF00126">
    <property type="entry name" value="HTH_1"/>
    <property type="match status" value="1"/>
</dbReference>
<reference evidence="7 8" key="1">
    <citation type="submission" date="2018-04" db="EMBL/GenBank/DDBJ databases">
        <title>The genome sequence of Caulobacter sp. 736.</title>
        <authorList>
            <person name="Gao J."/>
            <person name="Sun J."/>
        </authorList>
    </citation>
    <scope>NUCLEOTIDE SEQUENCE [LARGE SCALE GENOMIC DNA]</scope>
    <source>
        <strain evidence="7 8">736</strain>
    </source>
</reference>
<keyword evidence="2" id="KW-0805">Transcription regulation</keyword>
<organism evidence="7 8">
    <name type="scientific">Caulobacter radicis</name>
    <dbReference type="NCBI Taxonomy" id="2172650"/>
    <lineage>
        <taxon>Bacteria</taxon>
        <taxon>Pseudomonadati</taxon>
        <taxon>Pseudomonadota</taxon>
        <taxon>Alphaproteobacteria</taxon>
        <taxon>Caulobacterales</taxon>
        <taxon>Caulobacteraceae</taxon>
        <taxon>Caulobacter</taxon>
    </lineage>
</organism>
<keyword evidence="4" id="KW-0804">Transcription</keyword>
<dbReference type="Proteomes" id="UP000244913">
    <property type="component" value="Unassembled WGS sequence"/>
</dbReference>
<keyword evidence="8" id="KW-1185">Reference proteome</keyword>
<evidence type="ECO:0000256" key="3">
    <source>
        <dbReference type="ARBA" id="ARBA00023125"/>
    </source>
</evidence>
<evidence type="ECO:0000256" key="4">
    <source>
        <dbReference type="ARBA" id="ARBA00023163"/>
    </source>
</evidence>
<gene>
    <name evidence="7" type="ORF">DDF65_17815</name>
</gene>
<sequence length="129" mass="14641">MAEFGELRLVWLEAFVKVAETGKRTAAAEEMGIHQGTVTKHIQKLEHWLGRRLIVHDSVPARLWSEQDDFFDLAKQVVELLKDARVPEELSVEAHRQEAAPKAPPRRPPPSFSIKDLKGHLRAETSEDS</sequence>
<feature type="region of interest" description="Disordered" evidence="5">
    <location>
        <begin position="91"/>
        <end position="129"/>
    </location>
</feature>